<dbReference type="Proteomes" id="UP000535437">
    <property type="component" value="Unassembled WGS sequence"/>
</dbReference>
<dbReference type="Pfam" id="PF02687">
    <property type="entry name" value="FtsX"/>
    <property type="match status" value="2"/>
</dbReference>
<feature type="transmembrane region" description="Helical" evidence="7">
    <location>
        <begin position="305"/>
        <end position="326"/>
    </location>
</feature>
<feature type="transmembrane region" description="Helical" evidence="7">
    <location>
        <begin position="400"/>
        <end position="424"/>
    </location>
</feature>
<comment type="similarity">
    <text evidence="6">Belongs to the ABC-4 integral membrane protein family.</text>
</comment>
<evidence type="ECO:0000256" key="1">
    <source>
        <dbReference type="ARBA" id="ARBA00004651"/>
    </source>
</evidence>
<feature type="transmembrane region" description="Helical" evidence="7">
    <location>
        <begin position="742"/>
        <end position="768"/>
    </location>
</feature>
<comment type="caution">
    <text evidence="9">The sequence shown here is derived from an EMBL/GenBank/DDBJ whole genome shotgun (WGS) entry which is preliminary data.</text>
</comment>
<feature type="transmembrane region" description="Helical" evidence="7">
    <location>
        <begin position="346"/>
        <end position="368"/>
    </location>
</feature>
<dbReference type="GO" id="GO:0022857">
    <property type="term" value="F:transmembrane transporter activity"/>
    <property type="evidence" value="ECO:0007669"/>
    <property type="project" value="TreeGrafter"/>
</dbReference>
<keyword evidence="2" id="KW-1003">Cell membrane</keyword>
<feature type="transmembrane region" description="Helical" evidence="7">
    <location>
        <begin position="788"/>
        <end position="808"/>
    </location>
</feature>
<feature type="domain" description="ABC3 transporter permease C-terminal" evidence="8">
    <location>
        <begin position="699"/>
        <end position="818"/>
    </location>
</feature>
<evidence type="ECO:0000256" key="5">
    <source>
        <dbReference type="ARBA" id="ARBA00023136"/>
    </source>
</evidence>
<accession>A0A7Z0GM84</accession>
<dbReference type="PANTHER" id="PTHR30572:SF4">
    <property type="entry name" value="ABC TRANSPORTER PERMEASE YTRF"/>
    <property type="match status" value="1"/>
</dbReference>
<evidence type="ECO:0000313" key="10">
    <source>
        <dbReference type="Proteomes" id="UP000535437"/>
    </source>
</evidence>
<reference evidence="9 10" key="1">
    <citation type="submission" date="2020-07" db="EMBL/GenBank/DDBJ databases">
        <title>Sequencing the genomes of 1000 actinobacteria strains.</title>
        <authorList>
            <person name="Klenk H.-P."/>
        </authorList>
    </citation>
    <scope>NUCLEOTIDE SEQUENCE [LARGE SCALE GENOMIC DNA]</scope>
    <source>
        <strain evidence="9 10">DSM 15475</strain>
    </source>
</reference>
<evidence type="ECO:0000256" key="7">
    <source>
        <dbReference type="SAM" id="Phobius"/>
    </source>
</evidence>
<evidence type="ECO:0000256" key="6">
    <source>
        <dbReference type="ARBA" id="ARBA00038076"/>
    </source>
</evidence>
<dbReference type="GO" id="GO:0005886">
    <property type="term" value="C:plasma membrane"/>
    <property type="evidence" value="ECO:0007669"/>
    <property type="project" value="UniProtKB-SubCell"/>
</dbReference>
<evidence type="ECO:0000256" key="4">
    <source>
        <dbReference type="ARBA" id="ARBA00022989"/>
    </source>
</evidence>
<evidence type="ECO:0000313" key="9">
    <source>
        <dbReference type="EMBL" id="NYJ78099.1"/>
    </source>
</evidence>
<feature type="transmembrane region" description="Helical" evidence="7">
    <location>
        <begin position="693"/>
        <end position="721"/>
    </location>
</feature>
<feature type="transmembrane region" description="Helical" evidence="7">
    <location>
        <begin position="16"/>
        <end position="37"/>
    </location>
</feature>
<keyword evidence="10" id="KW-1185">Reference proteome</keyword>
<comment type="subcellular location">
    <subcellularLocation>
        <location evidence="1">Cell membrane</location>
        <topology evidence="1">Multi-pass membrane protein</topology>
    </subcellularLocation>
</comment>
<dbReference type="InterPro" id="IPR003838">
    <property type="entry name" value="ABC3_permease_C"/>
</dbReference>
<evidence type="ECO:0000256" key="3">
    <source>
        <dbReference type="ARBA" id="ARBA00022692"/>
    </source>
</evidence>
<organism evidence="9 10">
    <name type="scientific">Nesterenkonia xinjiangensis</name>
    <dbReference type="NCBI Taxonomy" id="225327"/>
    <lineage>
        <taxon>Bacteria</taxon>
        <taxon>Bacillati</taxon>
        <taxon>Actinomycetota</taxon>
        <taxon>Actinomycetes</taxon>
        <taxon>Micrococcales</taxon>
        <taxon>Micrococcaceae</taxon>
        <taxon>Nesterenkonia</taxon>
    </lineage>
</organism>
<protein>
    <submittedName>
        <fullName evidence="9">Putative ABC transport system permease protein</fullName>
    </submittedName>
</protein>
<keyword evidence="5 7" id="KW-0472">Membrane</keyword>
<dbReference type="InterPro" id="IPR050250">
    <property type="entry name" value="Macrolide_Exporter_MacB"/>
</dbReference>
<dbReference type="EMBL" id="JACCFY010000001">
    <property type="protein sequence ID" value="NYJ78099.1"/>
    <property type="molecule type" value="Genomic_DNA"/>
</dbReference>
<sequence length="825" mass="83232">MNTILRTNLRSGGTRLFAAGAAIAVAVAFVVTSLLMVDAFSRTMESQAEAEAAGADLMVSVGGVIEDPDEAEELAGEVGELDGVASAQLIRTGFAPADLGGRDGYLSVSELPEHLPTEYSAGHAPRAAGEIVLSEQFASAYALSVGDTVTSSDFDGDTTGVPYTVVGLISGVQGAGAAFVTAEGMDAFPEDAYADSVRVVLAGDLHGDPAAQRIAQEQIQQLAPELEVLTHEQIVEAWLEDLSGSGDILMSIGLGFGAIAVFVAGLVITNTFGVLVASRMSTLALLRAIGATARQIKQATIAEGALLGLAGSAVGVLLGLGAAYGLGAAARGFWLEEFAAVQLTGAAVVVGLALGTLVTSAASLFPALRAGRTSPMQALRPVDVAPAEGGVPRVRTTIGAVLAVLGLGTVVAAALLHSSLLGVAGAMTGFLGVLLAARAIVPAAVRGLGLLLARITGGEVPRLVAQNARQTPGRLATTTSALLIGVTLVVTMTVGAATAQRSLDKDLAERYPVDAAVASTESDAALSADDAVTGSVTLAGEQAELATEDGETAPVQVVSGSAEDVETVARRAGVLPESGKALMASSFYEGEQPVAAWGETARVTLSTPGEEPLQVEAEPAGWLPAGTVLVASGSGWDLEEAAGQTWLRISDAASADDVMRVGSTLTDVVGEQTPSTVEAALSRASFSEVIDTVLLVVLVLLAASVVVAVIGVSNTLALSVFERRREAALLRALGLTRGGVRRLVSIEAVLMAVVALLLGGGLGVFFGWAGVSSLVAEDVMGVALAVPWGRLGLIAGATLLAAVVASAIPARALGRTEPAAGLSRE</sequence>
<dbReference type="AlphaFoldDB" id="A0A7Z0GM84"/>
<keyword evidence="3 7" id="KW-0812">Transmembrane</keyword>
<feature type="transmembrane region" description="Helical" evidence="7">
    <location>
        <begin position="430"/>
        <end position="453"/>
    </location>
</feature>
<name>A0A7Z0GM84_9MICC</name>
<proteinExistence type="inferred from homology"/>
<evidence type="ECO:0000256" key="2">
    <source>
        <dbReference type="ARBA" id="ARBA00022475"/>
    </source>
</evidence>
<evidence type="ECO:0000259" key="8">
    <source>
        <dbReference type="Pfam" id="PF02687"/>
    </source>
</evidence>
<feature type="transmembrane region" description="Helical" evidence="7">
    <location>
        <begin position="248"/>
        <end position="268"/>
    </location>
</feature>
<feature type="transmembrane region" description="Helical" evidence="7">
    <location>
        <begin position="474"/>
        <end position="497"/>
    </location>
</feature>
<dbReference type="RefSeq" id="WP_179541488.1">
    <property type="nucleotide sequence ID" value="NZ_BAAALL010000002.1"/>
</dbReference>
<keyword evidence="4 7" id="KW-1133">Transmembrane helix</keyword>
<gene>
    <name evidence="9" type="ORF">HNR09_001510</name>
</gene>
<dbReference type="PANTHER" id="PTHR30572">
    <property type="entry name" value="MEMBRANE COMPONENT OF TRANSPORTER-RELATED"/>
    <property type="match status" value="1"/>
</dbReference>
<feature type="domain" description="ABC3 transporter permease C-terminal" evidence="8">
    <location>
        <begin position="256"/>
        <end position="375"/>
    </location>
</feature>